<evidence type="ECO:0000256" key="1">
    <source>
        <dbReference type="ARBA" id="ARBA00004141"/>
    </source>
</evidence>
<feature type="transmembrane region" description="Helical" evidence="11">
    <location>
        <begin position="121"/>
        <end position="141"/>
    </location>
</feature>
<dbReference type="EnsemblPlants" id="Kaladp0060s0425.1.v1.1">
    <property type="protein sequence ID" value="Kaladp0060s0425.1.v1.1"/>
    <property type="gene ID" value="Kaladp0060s0425.v1.1"/>
</dbReference>
<evidence type="ECO:0000313" key="13">
    <source>
        <dbReference type="EnsemblPlants" id="Kaladp0060s0425.1.v1.1"/>
    </source>
</evidence>
<dbReference type="InterPro" id="IPR013099">
    <property type="entry name" value="K_chnl_dom"/>
</dbReference>
<feature type="region of interest" description="Disordered" evidence="10">
    <location>
        <begin position="11"/>
        <end position="48"/>
    </location>
</feature>
<dbReference type="Pfam" id="PF07885">
    <property type="entry name" value="Ion_trans_2"/>
    <property type="match status" value="2"/>
</dbReference>
<dbReference type="PROSITE" id="PS00018">
    <property type="entry name" value="EF_HAND_1"/>
    <property type="match status" value="2"/>
</dbReference>
<dbReference type="Gene3D" id="1.10.238.10">
    <property type="entry name" value="EF-hand"/>
    <property type="match status" value="1"/>
</dbReference>
<evidence type="ECO:0000256" key="7">
    <source>
        <dbReference type="ARBA" id="ARBA00023065"/>
    </source>
</evidence>
<feature type="transmembrane region" description="Helical" evidence="11">
    <location>
        <begin position="96"/>
        <end position="115"/>
    </location>
</feature>
<keyword evidence="5" id="KW-0106">Calcium</keyword>
<evidence type="ECO:0000313" key="14">
    <source>
        <dbReference type="Proteomes" id="UP000594263"/>
    </source>
</evidence>
<comment type="similarity">
    <text evidence="2">Belongs to the two pore domain potassium channel (TC 1.A.1.7) family.</text>
</comment>
<evidence type="ECO:0000256" key="3">
    <source>
        <dbReference type="ARBA" id="ARBA00022448"/>
    </source>
</evidence>
<keyword evidence="7" id="KW-0406">Ion transport</keyword>
<evidence type="ECO:0000259" key="12">
    <source>
        <dbReference type="Pfam" id="PF07885"/>
    </source>
</evidence>
<dbReference type="PRINTS" id="PR01333">
    <property type="entry name" value="2POREKCHANEL"/>
</dbReference>
<dbReference type="SUPFAM" id="SSF81324">
    <property type="entry name" value="Voltage-gated potassium channels"/>
    <property type="match status" value="2"/>
</dbReference>
<dbReference type="InterPro" id="IPR011992">
    <property type="entry name" value="EF-hand-dom_pair"/>
</dbReference>
<evidence type="ECO:0000256" key="8">
    <source>
        <dbReference type="ARBA" id="ARBA00023136"/>
    </source>
</evidence>
<reference evidence="13" key="1">
    <citation type="submission" date="2021-01" db="UniProtKB">
        <authorList>
            <consortium name="EnsemblPlants"/>
        </authorList>
    </citation>
    <scope>IDENTIFICATION</scope>
</reference>
<feature type="compositionally biased region" description="Basic and acidic residues" evidence="10">
    <location>
        <begin position="11"/>
        <end position="26"/>
    </location>
</feature>
<keyword evidence="14" id="KW-1185">Reference proteome</keyword>
<name>A0A7N0UED3_KALFE</name>
<dbReference type="OMA" id="FCFFLVR"/>
<feature type="domain" description="Potassium channel" evidence="12">
    <location>
        <begin position="190"/>
        <end position="262"/>
    </location>
</feature>
<feature type="transmembrane region" description="Helical" evidence="11">
    <location>
        <begin position="184"/>
        <end position="205"/>
    </location>
</feature>
<keyword evidence="9" id="KW-0407">Ion channel</keyword>
<protein>
    <recommendedName>
        <fullName evidence="12">Potassium channel domain-containing protein</fullName>
    </recommendedName>
</protein>
<comment type="subcellular location">
    <subcellularLocation>
        <location evidence="1">Membrane</location>
        <topology evidence="1">Multi-pass membrane protein</topology>
    </subcellularLocation>
</comment>
<sequence>MAHDDALQALLTEHRDSSPNHSDRNALKRRKYGNVHNPSSGMPGYPEPNSYPASVSSTQLFSLKQVLFILAAYLGAGALCFFLARNQLNGKKTNGAIDALYFCVVTMTTVGYGDLVPGSTTAKLLACIFVFSGVGVGGLFLSKAADYIIEKQELQFVKALHKSDRAGQAEIIKEAETNKMKYKFIVSSALLLVIVIVGILFLHFVEGFDFVDAFYCVCSTITTLGYGDESFSTGAGRLFAVFWILSGTACVAQFFLYLTEMYAERRQKAFFKWVVSRRLTSADLEEADLDHDKVVSAAEFILFKLREMEKISQDDVHMLLERFHNLDADHSGTLTAADLISPLAP</sequence>
<feature type="transmembrane region" description="Helical" evidence="11">
    <location>
        <begin position="66"/>
        <end position="84"/>
    </location>
</feature>
<dbReference type="Gramene" id="Kaladp0060s0425.1.v1.1">
    <property type="protein sequence ID" value="Kaladp0060s0425.1.v1.1"/>
    <property type="gene ID" value="Kaladp0060s0425.v1.1"/>
</dbReference>
<dbReference type="GO" id="GO:0005886">
    <property type="term" value="C:plasma membrane"/>
    <property type="evidence" value="ECO:0007669"/>
    <property type="project" value="TreeGrafter"/>
</dbReference>
<dbReference type="GO" id="GO:0009705">
    <property type="term" value="C:plant-type vacuole membrane"/>
    <property type="evidence" value="ECO:0007669"/>
    <property type="project" value="TreeGrafter"/>
</dbReference>
<evidence type="ECO:0000256" key="10">
    <source>
        <dbReference type="SAM" id="MobiDB-lite"/>
    </source>
</evidence>
<dbReference type="InterPro" id="IPR018247">
    <property type="entry name" value="EF_Hand_1_Ca_BS"/>
</dbReference>
<dbReference type="SUPFAM" id="SSF47473">
    <property type="entry name" value="EF-hand"/>
    <property type="match status" value="1"/>
</dbReference>
<feature type="transmembrane region" description="Helical" evidence="11">
    <location>
        <begin position="238"/>
        <end position="258"/>
    </location>
</feature>
<keyword evidence="4 11" id="KW-0812">Transmembrane</keyword>
<keyword evidence="6 11" id="KW-1133">Transmembrane helix</keyword>
<evidence type="ECO:0000256" key="11">
    <source>
        <dbReference type="SAM" id="Phobius"/>
    </source>
</evidence>
<keyword evidence="3" id="KW-0813">Transport</keyword>
<evidence type="ECO:0000256" key="4">
    <source>
        <dbReference type="ARBA" id="ARBA00022692"/>
    </source>
</evidence>
<feature type="domain" description="Potassium channel" evidence="12">
    <location>
        <begin position="69"/>
        <end position="149"/>
    </location>
</feature>
<dbReference type="PANTHER" id="PTHR11003:SF271">
    <property type="entry name" value="TWO-PORE POTASSIUM CHANNEL 1-LIKE"/>
    <property type="match status" value="1"/>
</dbReference>
<dbReference type="GO" id="GO:0015271">
    <property type="term" value="F:outward rectifier potassium channel activity"/>
    <property type="evidence" value="ECO:0007669"/>
    <property type="project" value="TreeGrafter"/>
</dbReference>
<evidence type="ECO:0000256" key="9">
    <source>
        <dbReference type="ARBA" id="ARBA00023303"/>
    </source>
</evidence>
<keyword evidence="8 11" id="KW-0472">Membrane</keyword>
<evidence type="ECO:0000256" key="2">
    <source>
        <dbReference type="ARBA" id="ARBA00010159"/>
    </source>
</evidence>
<dbReference type="Gene3D" id="1.10.287.70">
    <property type="match status" value="2"/>
</dbReference>
<evidence type="ECO:0000256" key="5">
    <source>
        <dbReference type="ARBA" id="ARBA00022837"/>
    </source>
</evidence>
<dbReference type="PANTHER" id="PTHR11003">
    <property type="entry name" value="POTASSIUM CHANNEL, SUBFAMILY K"/>
    <property type="match status" value="1"/>
</dbReference>
<proteinExistence type="inferred from homology"/>
<dbReference type="InterPro" id="IPR003280">
    <property type="entry name" value="2pore_dom_K_chnl"/>
</dbReference>
<accession>A0A7N0UED3</accession>
<dbReference type="GO" id="GO:0030322">
    <property type="term" value="P:stabilization of membrane potential"/>
    <property type="evidence" value="ECO:0007669"/>
    <property type="project" value="TreeGrafter"/>
</dbReference>
<organism evidence="13 14">
    <name type="scientific">Kalanchoe fedtschenkoi</name>
    <name type="common">Lavender scallops</name>
    <name type="synonym">South American air plant</name>
    <dbReference type="NCBI Taxonomy" id="63787"/>
    <lineage>
        <taxon>Eukaryota</taxon>
        <taxon>Viridiplantae</taxon>
        <taxon>Streptophyta</taxon>
        <taxon>Embryophyta</taxon>
        <taxon>Tracheophyta</taxon>
        <taxon>Spermatophyta</taxon>
        <taxon>Magnoliopsida</taxon>
        <taxon>eudicotyledons</taxon>
        <taxon>Gunneridae</taxon>
        <taxon>Pentapetalae</taxon>
        <taxon>Saxifragales</taxon>
        <taxon>Crassulaceae</taxon>
        <taxon>Kalanchoe</taxon>
    </lineage>
</organism>
<evidence type="ECO:0000256" key="6">
    <source>
        <dbReference type="ARBA" id="ARBA00022989"/>
    </source>
</evidence>
<dbReference type="AlphaFoldDB" id="A0A7N0UED3"/>
<dbReference type="Proteomes" id="UP000594263">
    <property type="component" value="Unplaced"/>
</dbReference>
<dbReference type="GO" id="GO:0022841">
    <property type="term" value="F:potassium ion leak channel activity"/>
    <property type="evidence" value="ECO:0007669"/>
    <property type="project" value="TreeGrafter"/>
</dbReference>